<evidence type="ECO:0000313" key="3">
    <source>
        <dbReference type="Proteomes" id="UP000199758"/>
    </source>
</evidence>
<sequence>MHLPRPLVLLILLPFTAFSVWVLSQVGYLGLFTANLHPAGLQVLADLVIACTLGIVWIWRDARAQGRNPIPFVLLTLGLGSIGLLLYLLMRPAPTAAR</sequence>
<reference evidence="2 3" key="1">
    <citation type="submission" date="2016-11" db="EMBL/GenBank/DDBJ databases">
        <authorList>
            <person name="Jaros S."/>
            <person name="Januszkiewicz K."/>
            <person name="Wedrychowicz H."/>
        </authorList>
    </citation>
    <scope>NUCLEOTIDE SEQUENCE [LARGE SCALE GENOMIC DNA]</scope>
    <source>
        <strain evidence="2 3">CGMCC 1.7049</strain>
    </source>
</reference>
<keyword evidence="1" id="KW-0812">Transmembrane</keyword>
<feature type="transmembrane region" description="Helical" evidence="1">
    <location>
        <begin position="40"/>
        <end position="59"/>
    </location>
</feature>
<gene>
    <name evidence="2" type="ORF">SAMN04488068_0414</name>
</gene>
<keyword evidence="1" id="KW-1133">Transmembrane helix</keyword>
<organism evidence="2 3">
    <name type="scientific">Hydrocarboniphaga daqingensis</name>
    <dbReference type="NCBI Taxonomy" id="490188"/>
    <lineage>
        <taxon>Bacteria</taxon>
        <taxon>Pseudomonadati</taxon>
        <taxon>Pseudomonadota</taxon>
        <taxon>Gammaproteobacteria</taxon>
        <taxon>Nevskiales</taxon>
        <taxon>Nevskiaceae</taxon>
        <taxon>Hydrocarboniphaga</taxon>
    </lineage>
</organism>
<evidence type="ECO:0000256" key="1">
    <source>
        <dbReference type="SAM" id="Phobius"/>
    </source>
</evidence>
<dbReference type="RefSeq" id="WP_072893242.1">
    <property type="nucleotide sequence ID" value="NZ_FQWZ01000001.1"/>
</dbReference>
<proteinExistence type="predicted"/>
<feature type="transmembrane region" description="Helical" evidence="1">
    <location>
        <begin position="71"/>
        <end position="90"/>
    </location>
</feature>
<dbReference type="Proteomes" id="UP000199758">
    <property type="component" value="Unassembled WGS sequence"/>
</dbReference>
<keyword evidence="3" id="KW-1185">Reference proteome</keyword>
<dbReference type="EMBL" id="FQWZ01000001">
    <property type="protein sequence ID" value="SHG49038.1"/>
    <property type="molecule type" value="Genomic_DNA"/>
</dbReference>
<evidence type="ECO:0008006" key="4">
    <source>
        <dbReference type="Google" id="ProtNLM"/>
    </source>
</evidence>
<keyword evidence="1" id="KW-0472">Membrane</keyword>
<dbReference type="AlphaFoldDB" id="A0A1M5K8G8"/>
<evidence type="ECO:0000313" key="2">
    <source>
        <dbReference type="EMBL" id="SHG49038.1"/>
    </source>
</evidence>
<accession>A0A1M5K8G8</accession>
<name>A0A1M5K8G8_9GAMM</name>
<protein>
    <recommendedName>
        <fullName evidence="4">DUF2834 domain-containing protein</fullName>
    </recommendedName>
</protein>
<dbReference type="OrthoDB" id="572911at2"/>